<evidence type="ECO:0000256" key="2">
    <source>
        <dbReference type="ARBA" id="ARBA00005814"/>
    </source>
</evidence>
<dbReference type="FunFam" id="3.40.50.300:FF:000622">
    <property type="entry name" value="ATP-binding cassette sub-family G member 2"/>
    <property type="match status" value="1"/>
</dbReference>
<accession>A0A1S8X342</accession>
<dbReference type="GO" id="GO:0140359">
    <property type="term" value="F:ABC-type transporter activity"/>
    <property type="evidence" value="ECO:0007669"/>
    <property type="project" value="InterPro"/>
</dbReference>
<feature type="transmembrane region" description="Helical" evidence="8">
    <location>
        <begin position="1099"/>
        <end position="1122"/>
    </location>
</feature>
<evidence type="ECO:0000256" key="1">
    <source>
        <dbReference type="ARBA" id="ARBA00004141"/>
    </source>
</evidence>
<dbReference type="GO" id="GO:0016324">
    <property type="term" value="C:apical plasma membrane"/>
    <property type="evidence" value="ECO:0007669"/>
    <property type="project" value="UniProtKB-ARBA"/>
</dbReference>
<keyword evidence="4 8" id="KW-0812">Transmembrane</keyword>
<dbReference type="GO" id="GO:0008514">
    <property type="term" value="F:organic anion transmembrane transporter activity"/>
    <property type="evidence" value="ECO:0007669"/>
    <property type="project" value="UniProtKB-ARBA"/>
</dbReference>
<feature type="domain" description="ABC transporter" evidence="9">
    <location>
        <begin position="636"/>
        <end position="875"/>
    </location>
</feature>
<dbReference type="GO" id="GO:0015562">
    <property type="term" value="F:efflux transmembrane transporter activity"/>
    <property type="evidence" value="ECO:0007669"/>
    <property type="project" value="UniProtKB-ARBA"/>
</dbReference>
<feature type="compositionally biased region" description="Polar residues" evidence="7">
    <location>
        <begin position="30"/>
        <end position="39"/>
    </location>
</feature>
<feature type="transmembrane region" description="Helical" evidence="8">
    <location>
        <begin position="1224"/>
        <end position="1244"/>
    </location>
</feature>
<organism evidence="10 11">
    <name type="scientific">Opisthorchis viverrini</name>
    <name type="common">Southeast Asian liver fluke</name>
    <dbReference type="NCBI Taxonomy" id="6198"/>
    <lineage>
        <taxon>Eukaryota</taxon>
        <taxon>Metazoa</taxon>
        <taxon>Spiralia</taxon>
        <taxon>Lophotrochozoa</taxon>
        <taxon>Platyhelminthes</taxon>
        <taxon>Trematoda</taxon>
        <taxon>Digenea</taxon>
        <taxon>Opisthorchiida</taxon>
        <taxon>Opisthorchiata</taxon>
        <taxon>Opisthorchiidae</taxon>
        <taxon>Opisthorchis</taxon>
    </lineage>
</organism>
<keyword evidence="5 8" id="KW-1133">Transmembrane helix</keyword>
<dbReference type="Proteomes" id="UP000243686">
    <property type="component" value="Unassembled WGS sequence"/>
</dbReference>
<dbReference type="PROSITE" id="PS50893">
    <property type="entry name" value="ABC_TRANSPORTER_2"/>
    <property type="match status" value="1"/>
</dbReference>
<dbReference type="Pfam" id="PF00005">
    <property type="entry name" value="ABC_tran"/>
    <property type="match status" value="1"/>
</dbReference>
<evidence type="ECO:0000256" key="5">
    <source>
        <dbReference type="ARBA" id="ARBA00022989"/>
    </source>
</evidence>
<feature type="region of interest" description="Disordered" evidence="7">
    <location>
        <begin position="1"/>
        <end position="59"/>
    </location>
</feature>
<dbReference type="InterPro" id="IPR027417">
    <property type="entry name" value="P-loop_NTPase"/>
</dbReference>
<evidence type="ECO:0000256" key="4">
    <source>
        <dbReference type="ARBA" id="ARBA00022692"/>
    </source>
</evidence>
<dbReference type="PANTHER" id="PTHR48041:SF116">
    <property type="entry name" value="PROTEIN BROWN"/>
    <property type="match status" value="1"/>
</dbReference>
<dbReference type="InterPro" id="IPR050352">
    <property type="entry name" value="ABCG_transporters"/>
</dbReference>
<comment type="subcellular location">
    <subcellularLocation>
        <location evidence="1">Membrane</location>
        <topology evidence="1">Multi-pass membrane protein</topology>
    </subcellularLocation>
</comment>
<keyword evidence="10" id="KW-0547">Nucleotide-binding</keyword>
<evidence type="ECO:0000313" key="11">
    <source>
        <dbReference type="Proteomes" id="UP000243686"/>
    </source>
</evidence>
<reference evidence="10 11" key="1">
    <citation type="submission" date="2015-03" db="EMBL/GenBank/DDBJ databases">
        <title>Draft genome of the nematode, Opisthorchis viverrini.</title>
        <authorList>
            <person name="Mitreva M."/>
        </authorList>
    </citation>
    <scope>NUCLEOTIDE SEQUENCE [LARGE SCALE GENOMIC DNA]</scope>
    <source>
        <strain evidence="10">Khon Kaen</strain>
    </source>
</reference>
<feature type="region of interest" description="Disordered" evidence="7">
    <location>
        <begin position="361"/>
        <end position="398"/>
    </location>
</feature>
<dbReference type="Gene3D" id="3.40.50.300">
    <property type="entry name" value="P-loop containing nucleotide triphosphate hydrolases"/>
    <property type="match status" value="1"/>
</dbReference>
<dbReference type="AlphaFoldDB" id="A0A1S8X342"/>
<evidence type="ECO:0000256" key="6">
    <source>
        <dbReference type="ARBA" id="ARBA00023136"/>
    </source>
</evidence>
<evidence type="ECO:0000256" key="7">
    <source>
        <dbReference type="SAM" id="MobiDB-lite"/>
    </source>
</evidence>
<feature type="transmembrane region" description="Helical" evidence="8">
    <location>
        <begin position="1023"/>
        <end position="1045"/>
    </location>
</feature>
<comment type="similarity">
    <text evidence="2">Belongs to the ABC transporter superfamily. ABCG family. Eye pigment precursor importer (TC 3.A.1.204) subfamily.</text>
</comment>
<protein>
    <submittedName>
        <fullName evidence="10">ABC transporter, ATP-binding protein</fullName>
    </submittedName>
</protein>
<evidence type="ECO:0000256" key="8">
    <source>
        <dbReference type="SAM" id="Phobius"/>
    </source>
</evidence>
<gene>
    <name evidence="10" type="ORF">X801_03059</name>
</gene>
<keyword evidence="10" id="KW-0067">ATP-binding</keyword>
<keyword evidence="11" id="KW-1185">Reference proteome</keyword>
<feature type="compositionally biased region" description="Polar residues" evidence="7">
    <location>
        <begin position="373"/>
        <end position="383"/>
    </location>
</feature>
<name>A0A1S8X342_OPIVI</name>
<dbReference type="Pfam" id="PF01061">
    <property type="entry name" value="ABC2_membrane"/>
    <property type="match status" value="1"/>
</dbReference>
<dbReference type="PANTHER" id="PTHR48041">
    <property type="entry name" value="ABC TRANSPORTER G FAMILY MEMBER 28"/>
    <property type="match status" value="1"/>
</dbReference>
<keyword evidence="3" id="KW-0813">Transport</keyword>
<evidence type="ECO:0000313" key="10">
    <source>
        <dbReference type="EMBL" id="OON21051.1"/>
    </source>
</evidence>
<evidence type="ECO:0000256" key="3">
    <source>
        <dbReference type="ARBA" id="ARBA00022448"/>
    </source>
</evidence>
<dbReference type="InterPro" id="IPR043926">
    <property type="entry name" value="ABCG_dom"/>
</dbReference>
<dbReference type="Pfam" id="PF19055">
    <property type="entry name" value="ABC2_membrane_7"/>
    <property type="match status" value="1"/>
</dbReference>
<dbReference type="EMBL" id="KV892308">
    <property type="protein sequence ID" value="OON21051.1"/>
    <property type="molecule type" value="Genomic_DNA"/>
</dbReference>
<proteinExistence type="inferred from homology"/>
<dbReference type="GO" id="GO:0005524">
    <property type="term" value="F:ATP binding"/>
    <property type="evidence" value="ECO:0007669"/>
    <property type="project" value="UniProtKB-KW"/>
</dbReference>
<feature type="transmembrane region" description="Helical" evidence="8">
    <location>
        <begin position="988"/>
        <end position="1011"/>
    </location>
</feature>
<sequence>MPKASMNYDTLHDEGFPNENPRVSPVENGSVHSQMSDIPSDTKLSRRQRPPVPLHSVVDRGSSGEAKYLSYPLRGPLTVKAKSTSYVNSPLTSLDSSFSYCSHPLPSDVGFRRENSFTGAAEPELPKRPQTRMRLRIPARSHSLNRTAAEQAFDSRAEFIAPPIPRRLRQRVACSVSGSQLPYTDVSILMRMYIVFLIFFPPALINAILDCGEQSRQSLISFLSPITAVSTAHPVPMISPLLEEEPENFENQSAKTSPRLENLLLSDEGRTPSKFCTSFDHLLDRTPKCTDETVNGYMHSITDTNRHRNANVFEPDVKEGFSEGDRNPTLVDHTVSLGLEPQQSPASANVPASQPDTLRTVHGGPPLARHTATFRSPSLTRTSGPALFTSPDSQNNQTLGEISSVMRNKTVRHMGAPDQDLFQHWGDTLSCTSPVSSTQDAVQCQHRTAPRVSYGPTYPDGSKHYSRLDSLSSAVSISGPFTQFSRDLMPSSPGIHASVVELPGYPRSGESVTSQTTYLSGSTLSFHHISYEVKLKKMPWSRPVTKTVLNDVRQSLISFLSPITAVSTAHPVPMISPLLEEEPENFENQSAKTSPRLENLLLSDEGRTPSKFCTSFDHLLDRTPKCTDETVNGYMHSITDTNRHRNANVFEPDVKAGFSEGDRNPTLVDHTRSIASRLLDVLAGRKDPRFLSGQVLVDGVPQPKNFKCISGYVVQDDIVMGTLTVRENLHFSAALRMTVRCSKAERRRKVDEIIEELGLTSVADSKIGTDLIRGVSGGERKRTNIGMELITDPPVLFLDEPTTGLDAFMAGQVIKTLKNLSRRGRTIIFSIHQPKYSIYKLFDSLTMVFRGRLVYHGRAKYAPIEYFLKLGYVCENHNNPSDFFMDILHGEAPHRPTGGPDSDTPLDEPEHIHLVGERLVKEWDESAEYELILKEVAAIAKRLHPDGAGPPGNGKSAITTDVSYAVPFCRQLNQVCWRTSLNLLRDPLASVVQTLVYLFFALSMGTVYFQMDTSLESGIQNRAGLFFFSTLQVVFVNLGSIELFIKERVLFIHENSSGYYRISAYFLSKILCDILPTKVLPVLLFMPICYWMAGLLPEVGAFFYFELLLSITTLAAAAIALFMSATFTLFGIANVVVSILFVFMMVFGGYLINLKSMAAWLSWLRYLSIFRYSMGGLLTAEMRSLTFCPITNTSVPGAPDNRQCQSGTLYLRDQDLPYATAWDLWSNVFGQVLIMIFFYILCYVQLRRINKYK</sequence>
<feature type="transmembrane region" description="Helical" evidence="8">
    <location>
        <begin position="1129"/>
        <end position="1152"/>
    </location>
</feature>
<dbReference type="InterPro" id="IPR003439">
    <property type="entry name" value="ABC_transporter-like_ATP-bd"/>
</dbReference>
<evidence type="ECO:0000259" key="9">
    <source>
        <dbReference type="PROSITE" id="PS50893"/>
    </source>
</evidence>
<keyword evidence="6 8" id="KW-0472">Membrane</keyword>
<dbReference type="SUPFAM" id="SSF52540">
    <property type="entry name" value="P-loop containing nucleoside triphosphate hydrolases"/>
    <property type="match status" value="1"/>
</dbReference>
<dbReference type="InterPro" id="IPR013525">
    <property type="entry name" value="ABC2_TM"/>
</dbReference>
<dbReference type="GO" id="GO:0016887">
    <property type="term" value="F:ATP hydrolysis activity"/>
    <property type="evidence" value="ECO:0007669"/>
    <property type="project" value="InterPro"/>
</dbReference>